<reference evidence="2" key="1">
    <citation type="submission" date="2022-07" db="EMBL/GenBank/DDBJ databases">
        <title>Arcobacter roscoffensis sp. nov., a marine bacterium isolated from coastal seawater collected from Roscoff, France.</title>
        <authorList>
            <person name="Pascual J."/>
            <person name="Lepeaux C."/>
            <person name="Methner A."/>
            <person name="Overmann J."/>
        </authorList>
    </citation>
    <scope>NUCLEOTIDE SEQUENCE</scope>
    <source>
        <strain evidence="2">ARW1-2F2</strain>
    </source>
</reference>
<protein>
    <submittedName>
        <fullName evidence="2">Iron-sulfur cluster assembly protein</fullName>
    </submittedName>
</protein>
<dbReference type="InterPro" id="IPR002744">
    <property type="entry name" value="MIP18-like"/>
</dbReference>
<organism evidence="2 3">
    <name type="scientific">Arcobacter roscoffensis</name>
    <dbReference type="NCBI Taxonomy" id="2961520"/>
    <lineage>
        <taxon>Bacteria</taxon>
        <taxon>Pseudomonadati</taxon>
        <taxon>Campylobacterota</taxon>
        <taxon>Epsilonproteobacteria</taxon>
        <taxon>Campylobacterales</taxon>
        <taxon>Arcobacteraceae</taxon>
        <taxon>Arcobacter</taxon>
    </lineage>
</organism>
<evidence type="ECO:0000313" key="3">
    <source>
        <dbReference type="Proteomes" id="UP001060012"/>
    </source>
</evidence>
<evidence type="ECO:0000313" key="2">
    <source>
        <dbReference type="EMBL" id="UTJ07274.1"/>
    </source>
</evidence>
<dbReference type="RefSeq" id="WP_254577452.1">
    <property type="nucleotide sequence ID" value="NZ_CP100595.1"/>
</dbReference>
<dbReference type="Proteomes" id="UP001060012">
    <property type="component" value="Chromosome"/>
</dbReference>
<dbReference type="Pfam" id="PF01883">
    <property type="entry name" value="FeS_assembly_P"/>
    <property type="match status" value="1"/>
</dbReference>
<sequence>MSLLDNKDIIEEKIIKNLKNVFDPEIPVNIYDLGLIYGFDFEEKGNYLHCNVLMTLTSPACPVAESLVEQVKYVTLAVDEVDEAKVNLTFKPPWSKDLMSEEGREIMEASGAVI</sequence>
<evidence type="ECO:0000259" key="1">
    <source>
        <dbReference type="Pfam" id="PF01883"/>
    </source>
</evidence>
<gene>
    <name evidence="2" type="ORF">NJU99_04070</name>
</gene>
<dbReference type="InterPro" id="IPR034904">
    <property type="entry name" value="FSCA_dom_sf"/>
</dbReference>
<name>A0ABY5E536_9BACT</name>
<keyword evidence="3" id="KW-1185">Reference proteome</keyword>
<dbReference type="PANTHER" id="PTHR42831:SF1">
    <property type="entry name" value="FE-S PROTEIN MATURATION AUXILIARY FACTOR YITW"/>
    <property type="match status" value="1"/>
</dbReference>
<dbReference type="Gene3D" id="3.30.300.130">
    <property type="entry name" value="Fe-S cluster assembly (FSCA)"/>
    <property type="match status" value="1"/>
</dbReference>
<proteinExistence type="predicted"/>
<accession>A0ABY5E536</accession>
<dbReference type="InterPro" id="IPR052339">
    <property type="entry name" value="Fe-S_Maturation_MIP18"/>
</dbReference>
<feature type="domain" description="MIP18 family-like" evidence="1">
    <location>
        <begin position="11"/>
        <end position="86"/>
    </location>
</feature>
<dbReference type="SUPFAM" id="SSF117916">
    <property type="entry name" value="Fe-S cluster assembly (FSCA) domain-like"/>
    <property type="match status" value="1"/>
</dbReference>
<dbReference type="EMBL" id="CP100595">
    <property type="protein sequence ID" value="UTJ07274.1"/>
    <property type="molecule type" value="Genomic_DNA"/>
</dbReference>
<dbReference type="PANTHER" id="PTHR42831">
    <property type="entry name" value="FE-S PROTEIN MATURATION AUXILIARY FACTOR YITW"/>
    <property type="match status" value="1"/>
</dbReference>